<dbReference type="KEGG" id="pbh:AAW51_4013"/>
<dbReference type="PATRIC" id="fig|413882.6.peg.4188"/>
<accession>A0A0G3BMM3</accession>
<dbReference type="STRING" id="413882.AAW51_4013"/>
<dbReference type="InterPro" id="IPR021647">
    <property type="entry name" value="CusF_Ec"/>
</dbReference>
<organism evidence="2 3">
    <name type="scientific">Caldimonas brevitalea</name>
    <dbReference type="NCBI Taxonomy" id="413882"/>
    <lineage>
        <taxon>Bacteria</taxon>
        <taxon>Pseudomonadati</taxon>
        <taxon>Pseudomonadota</taxon>
        <taxon>Betaproteobacteria</taxon>
        <taxon>Burkholderiales</taxon>
        <taxon>Sphaerotilaceae</taxon>
        <taxon>Caldimonas</taxon>
    </lineage>
</organism>
<dbReference type="Proteomes" id="UP000035352">
    <property type="component" value="Chromosome"/>
</dbReference>
<gene>
    <name evidence="2" type="ORF">AAW51_4013</name>
</gene>
<keyword evidence="1" id="KW-0732">Signal</keyword>
<dbReference type="Gene3D" id="2.40.50.320">
    <property type="entry name" value="Copper binding periplasmic protein CusF"/>
    <property type="match status" value="1"/>
</dbReference>
<evidence type="ECO:0000313" key="3">
    <source>
        <dbReference type="Proteomes" id="UP000035352"/>
    </source>
</evidence>
<dbReference type="AlphaFoldDB" id="A0A0G3BMM3"/>
<dbReference type="OrthoDB" id="9180744at2"/>
<keyword evidence="3" id="KW-1185">Reference proteome</keyword>
<name>A0A0G3BMM3_9BURK</name>
<feature type="chain" id="PRO_5002551917" description="Copper-binding protein" evidence="1">
    <location>
        <begin position="23"/>
        <end position="106"/>
    </location>
</feature>
<dbReference type="EMBL" id="CP011371">
    <property type="protein sequence ID" value="AKJ30704.1"/>
    <property type="molecule type" value="Genomic_DNA"/>
</dbReference>
<evidence type="ECO:0000313" key="2">
    <source>
        <dbReference type="EMBL" id="AKJ30704.1"/>
    </source>
</evidence>
<protein>
    <recommendedName>
        <fullName evidence="4">Copper-binding protein</fullName>
    </recommendedName>
</protein>
<evidence type="ECO:0000256" key="1">
    <source>
        <dbReference type="SAM" id="SignalP"/>
    </source>
</evidence>
<sequence>MNFRAVILAAGLASLAPWIALAASEAPVATATPAAGYAQAEVKKIDVEQGKITLKHGPIENLGMPGMTMVFRADAATLAGVKVGDQVKFKADKVDGAIKVTELAPQ</sequence>
<dbReference type="RefSeq" id="WP_047196016.1">
    <property type="nucleotide sequence ID" value="NZ_CP011371.1"/>
</dbReference>
<reference evidence="2 3" key="1">
    <citation type="submission" date="2015-05" db="EMBL/GenBank/DDBJ databases">
        <authorList>
            <person name="Tang B."/>
            <person name="Yu Y."/>
        </authorList>
    </citation>
    <scope>NUCLEOTIDE SEQUENCE [LARGE SCALE GENOMIC DNA]</scope>
    <source>
        <strain evidence="2 3">DSM 7029</strain>
    </source>
</reference>
<dbReference type="InterPro" id="IPR042230">
    <property type="entry name" value="CusF_sf"/>
</dbReference>
<proteinExistence type="predicted"/>
<evidence type="ECO:0008006" key="4">
    <source>
        <dbReference type="Google" id="ProtNLM"/>
    </source>
</evidence>
<feature type="signal peptide" evidence="1">
    <location>
        <begin position="1"/>
        <end position="22"/>
    </location>
</feature>
<dbReference type="Pfam" id="PF11604">
    <property type="entry name" value="CusF_Ec"/>
    <property type="match status" value="1"/>
</dbReference>